<evidence type="ECO:0000313" key="2">
    <source>
        <dbReference type="Proteomes" id="UP000236161"/>
    </source>
</evidence>
<dbReference type="OrthoDB" id="1078367at2759"/>
<dbReference type="STRING" id="1088818.A0A2I0B1L9"/>
<dbReference type="AlphaFoldDB" id="A0A2I0B1L9"/>
<gene>
    <name evidence="1" type="ORF">AXF42_Ash008527</name>
</gene>
<proteinExistence type="predicted"/>
<keyword evidence="2" id="KW-1185">Reference proteome</keyword>
<dbReference type="Proteomes" id="UP000236161">
    <property type="component" value="Unassembled WGS sequence"/>
</dbReference>
<accession>A0A2I0B1L9</accession>
<sequence length="133" mass="14063">MTTPSQASGNVACPSTAALENGLDPGVYYWVRGGFVLAGNGRDQEQSVAAGRRLTERCAVQWQRICVYPERLGNLALSHVKPGHLEISQGVGPFTEAVETLVVAGGGILFRVGATATLKGDGFTLEQSKLLTF</sequence>
<evidence type="ECO:0000313" key="1">
    <source>
        <dbReference type="EMBL" id="PKA61697.1"/>
    </source>
</evidence>
<dbReference type="EMBL" id="KZ451923">
    <property type="protein sequence ID" value="PKA61697.1"/>
    <property type="molecule type" value="Genomic_DNA"/>
</dbReference>
<organism evidence="1 2">
    <name type="scientific">Apostasia shenzhenica</name>
    <dbReference type="NCBI Taxonomy" id="1088818"/>
    <lineage>
        <taxon>Eukaryota</taxon>
        <taxon>Viridiplantae</taxon>
        <taxon>Streptophyta</taxon>
        <taxon>Embryophyta</taxon>
        <taxon>Tracheophyta</taxon>
        <taxon>Spermatophyta</taxon>
        <taxon>Magnoliopsida</taxon>
        <taxon>Liliopsida</taxon>
        <taxon>Asparagales</taxon>
        <taxon>Orchidaceae</taxon>
        <taxon>Apostasioideae</taxon>
        <taxon>Apostasia</taxon>
    </lineage>
</organism>
<protein>
    <submittedName>
        <fullName evidence="1">Uncharacterized protein</fullName>
    </submittedName>
</protein>
<name>A0A2I0B1L9_9ASPA</name>
<reference evidence="1 2" key="1">
    <citation type="journal article" date="2017" name="Nature">
        <title>The Apostasia genome and the evolution of orchids.</title>
        <authorList>
            <person name="Zhang G.Q."/>
            <person name="Liu K.W."/>
            <person name="Li Z."/>
            <person name="Lohaus R."/>
            <person name="Hsiao Y.Y."/>
            <person name="Niu S.C."/>
            <person name="Wang J.Y."/>
            <person name="Lin Y.C."/>
            <person name="Xu Q."/>
            <person name="Chen L.J."/>
            <person name="Yoshida K."/>
            <person name="Fujiwara S."/>
            <person name="Wang Z.W."/>
            <person name="Zhang Y.Q."/>
            <person name="Mitsuda N."/>
            <person name="Wang M."/>
            <person name="Liu G.H."/>
            <person name="Pecoraro L."/>
            <person name="Huang H.X."/>
            <person name="Xiao X.J."/>
            <person name="Lin M."/>
            <person name="Wu X.Y."/>
            <person name="Wu W.L."/>
            <person name="Chen Y.Y."/>
            <person name="Chang S.B."/>
            <person name="Sakamoto S."/>
            <person name="Ohme-Takagi M."/>
            <person name="Yagi M."/>
            <person name="Zeng S.J."/>
            <person name="Shen C.Y."/>
            <person name="Yeh C.M."/>
            <person name="Luo Y.B."/>
            <person name="Tsai W.C."/>
            <person name="Van de Peer Y."/>
            <person name="Liu Z.J."/>
        </authorList>
    </citation>
    <scope>NUCLEOTIDE SEQUENCE [LARGE SCALE GENOMIC DNA]</scope>
    <source>
        <strain evidence="2">cv. Shenzhen</strain>
        <tissue evidence="1">Stem</tissue>
    </source>
</reference>